<evidence type="ECO:0000313" key="10">
    <source>
        <dbReference type="Proteomes" id="UP000599009"/>
    </source>
</evidence>
<evidence type="ECO:0000256" key="1">
    <source>
        <dbReference type="ARBA" id="ARBA00004651"/>
    </source>
</evidence>
<proteinExistence type="inferred from homology"/>
<dbReference type="Pfam" id="PF13515">
    <property type="entry name" value="FUSC_2"/>
    <property type="match status" value="1"/>
</dbReference>
<comment type="subcellular location">
    <subcellularLocation>
        <location evidence="1">Cell membrane</location>
        <topology evidence="1">Multi-pass membrane protein</topology>
    </subcellularLocation>
</comment>
<feature type="domain" description="Integral membrane bound transporter" evidence="8">
    <location>
        <begin position="311"/>
        <end position="439"/>
    </location>
</feature>
<feature type="transmembrane region" description="Helical" evidence="7">
    <location>
        <begin position="35"/>
        <end position="51"/>
    </location>
</feature>
<evidence type="ECO:0000256" key="2">
    <source>
        <dbReference type="ARBA" id="ARBA00022475"/>
    </source>
</evidence>
<sequence>MLHVSRGPPQRWRFALRAALCMGAPILAGWLAGDVAAGMMAATGGFTALYGSGRPYLSRARELAVIAAAFALSVGIGLAAAPLGWLVVPVVALLAMLATWLGNAFRIGPPGAYMFLLACAAASGMLTPAIDPVEAGLLVLGGGGFAWCMHMLGALFEPRGPEKRAVVRAGDAVIAYVRALGTPAQDEVRHEAARTLHQTWTTLVTHQPADARPGGRLTGLRAVSRRMHLLFADAMAAAARGETLPESTVDDLRQLQALARQTVRARVLPLDVVPGLVPLGRPGAATVLREALAAGTMSRMVVLRVGVAALLAGWIGAQFQLERSYWAVAAAVLMLHQGLHWQRTLVRSIERLLGTWVGLLLVAVILLAYPQGLWLVATVMLLQFVIEMLILRNYALAVVFITCAALVLASGGHPVEAPGAYLLARGVDTAVGCLVALLVYRAMPSRAAAALPVELAAIVRDVRAVVPHMAAGAVATRAAHAARRDLQRGSFSLEDAYASAVAASPAQRREAERQWPAVAAAQQLAYRTLSACWTLEQFDADAAATRADELFGCDGTERLLVELRWLAEAVAAGRIPDAPGPVPALLERELQNLQECLAREPAPPGG</sequence>
<reference evidence="10" key="1">
    <citation type="journal article" date="2019" name="Int. J. Syst. Evol. Microbiol.">
        <title>The Global Catalogue of Microorganisms (GCM) 10K type strain sequencing project: providing services to taxonomists for standard genome sequencing and annotation.</title>
        <authorList>
            <consortium name="The Broad Institute Genomics Platform"/>
            <consortium name="The Broad Institute Genome Sequencing Center for Infectious Disease"/>
            <person name="Wu L."/>
            <person name="Ma J."/>
        </authorList>
    </citation>
    <scope>NUCLEOTIDE SEQUENCE [LARGE SCALE GENOMIC DNA]</scope>
    <source>
        <strain evidence="10">CGMCC 1.8985</strain>
    </source>
</reference>
<comment type="similarity">
    <text evidence="6">Belongs to the YccS/YhfK family.</text>
</comment>
<evidence type="ECO:0000313" key="9">
    <source>
        <dbReference type="EMBL" id="GGK09969.1"/>
    </source>
</evidence>
<feature type="transmembrane region" description="Helical" evidence="7">
    <location>
        <begin position="421"/>
        <end position="440"/>
    </location>
</feature>
<keyword evidence="3 7" id="KW-0812">Transmembrane</keyword>
<name>A0ABQ2EHV5_9GAMM</name>
<comment type="caution">
    <text evidence="9">The sequence shown here is derived from an EMBL/GenBank/DDBJ whole genome shotgun (WGS) entry which is preliminary data.</text>
</comment>
<keyword evidence="5 7" id="KW-0472">Membrane</keyword>
<feature type="transmembrane region" description="Helical" evidence="7">
    <location>
        <begin position="136"/>
        <end position="156"/>
    </location>
</feature>
<feature type="transmembrane region" description="Helical" evidence="7">
    <location>
        <begin position="12"/>
        <end position="29"/>
    </location>
</feature>
<dbReference type="PANTHER" id="PTHR30509">
    <property type="entry name" value="P-HYDROXYBENZOIC ACID EFFLUX PUMP SUBUNIT-RELATED"/>
    <property type="match status" value="1"/>
</dbReference>
<evidence type="ECO:0000259" key="8">
    <source>
        <dbReference type="Pfam" id="PF13515"/>
    </source>
</evidence>
<evidence type="ECO:0000256" key="3">
    <source>
        <dbReference type="ARBA" id="ARBA00022692"/>
    </source>
</evidence>
<keyword evidence="2" id="KW-1003">Cell membrane</keyword>
<feature type="transmembrane region" description="Helical" evidence="7">
    <location>
        <begin position="112"/>
        <end position="130"/>
    </location>
</feature>
<organism evidence="9 10">
    <name type="scientific">Luteimonas terricola</name>
    <dbReference type="NCBI Taxonomy" id="645597"/>
    <lineage>
        <taxon>Bacteria</taxon>
        <taxon>Pseudomonadati</taxon>
        <taxon>Pseudomonadota</taxon>
        <taxon>Gammaproteobacteria</taxon>
        <taxon>Lysobacterales</taxon>
        <taxon>Lysobacteraceae</taxon>
        <taxon>Luteimonas</taxon>
    </lineage>
</organism>
<dbReference type="PANTHER" id="PTHR30509:SF9">
    <property type="entry name" value="MULTIDRUG RESISTANCE PROTEIN MDTO"/>
    <property type="match status" value="1"/>
</dbReference>
<feature type="transmembrane region" description="Helical" evidence="7">
    <location>
        <begin position="63"/>
        <end position="80"/>
    </location>
</feature>
<dbReference type="RefSeq" id="WP_132986899.1">
    <property type="nucleotide sequence ID" value="NZ_BMME01000001.1"/>
</dbReference>
<dbReference type="EMBL" id="BMME01000001">
    <property type="protein sequence ID" value="GGK09969.1"/>
    <property type="molecule type" value="Genomic_DNA"/>
</dbReference>
<evidence type="ECO:0000256" key="7">
    <source>
        <dbReference type="SAM" id="Phobius"/>
    </source>
</evidence>
<dbReference type="InterPro" id="IPR049453">
    <property type="entry name" value="Memb_transporter_dom"/>
</dbReference>
<evidence type="ECO:0000256" key="5">
    <source>
        <dbReference type="ARBA" id="ARBA00023136"/>
    </source>
</evidence>
<feature type="transmembrane region" description="Helical" evidence="7">
    <location>
        <begin position="301"/>
        <end position="319"/>
    </location>
</feature>
<keyword evidence="4 7" id="KW-1133">Transmembrane helix</keyword>
<feature type="transmembrane region" description="Helical" evidence="7">
    <location>
        <begin position="396"/>
        <end position="415"/>
    </location>
</feature>
<gene>
    <name evidence="9" type="ORF">GCM10011394_19280</name>
</gene>
<feature type="transmembrane region" description="Helical" evidence="7">
    <location>
        <begin position="353"/>
        <end position="369"/>
    </location>
</feature>
<evidence type="ECO:0000256" key="6">
    <source>
        <dbReference type="ARBA" id="ARBA00043993"/>
    </source>
</evidence>
<evidence type="ECO:0000256" key="4">
    <source>
        <dbReference type="ARBA" id="ARBA00022989"/>
    </source>
</evidence>
<keyword evidence="10" id="KW-1185">Reference proteome</keyword>
<dbReference type="Proteomes" id="UP000599009">
    <property type="component" value="Unassembled WGS sequence"/>
</dbReference>
<accession>A0ABQ2EHV5</accession>
<protein>
    <submittedName>
        <fullName evidence="9">FUSC family protein</fullName>
    </submittedName>
</protein>
<feature type="transmembrane region" description="Helical" evidence="7">
    <location>
        <begin position="86"/>
        <end position="105"/>
    </location>
</feature>